<dbReference type="EMBL" id="JACCBT010000001">
    <property type="protein sequence ID" value="NYE11306.1"/>
    <property type="molecule type" value="Genomic_DNA"/>
</dbReference>
<dbReference type="AlphaFoldDB" id="A0A7Y9G7J4"/>
<proteinExistence type="predicted"/>
<protein>
    <submittedName>
        <fullName evidence="2">Vacuolar-type H+-ATPase subunit I/STV1</fullName>
    </submittedName>
</protein>
<keyword evidence="1" id="KW-0175">Coiled coil</keyword>
<evidence type="ECO:0000313" key="2">
    <source>
        <dbReference type="EMBL" id="NYE11306.1"/>
    </source>
</evidence>
<keyword evidence="3" id="KW-1185">Reference proteome</keyword>
<feature type="coiled-coil region" evidence="1">
    <location>
        <begin position="7"/>
        <end position="68"/>
    </location>
</feature>
<accession>A0A7Y9G7J4</accession>
<reference evidence="2 3" key="1">
    <citation type="submission" date="2020-07" db="EMBL/GenBank/DDBJ databases">
        <title>Sequencing the genomes of 1000 actinobacteria strains.</title>
        <authorList>
            <person name="Klenk H.-P."/>
        </authorList>
    </citation>
    <scope>NUCLEOTIDE SEQUENCE [LARGE SCALE GENOMIC DNA]</scope>
    <source>
        <strain evidence="2 3">DSM 43461</strain>
    </source>
</reference>
<dbReference type="RefSeq" id="WP_179832693.1">
    <property type="nucleotide sequence ID" value="NZ_BMRD01000007.1"/>
</dbReference>
<sequence length="72" mass="8286">MNQGETEDERRARLRDIEDSLKRLRADLPEPSGDPADMVDSGQYLAQREELQGQIDLLEAERERLRSDLGMT</sequence>
<evidence type="ECO:0000256" key="1">
    <source>
        <dbReference type="SAM" id="Coils"/>
    </source>
</evidence>
<gene>
    <name evidence="2" type="ORF">BJ999_001602</name>
</gene>
<evidence type="ECO:0000313" key="3">
    <source>
        <dbReference type="Proteomes" id="UP000591272"/>
    </source>
</evidence>
<dbReference type="Proteomes" id="UP000591272">
    <property type="component" value="Unassembled WGS sequence"/>
</dbReference>
<comment type="caution">
    <text evidence="2">The sequence shown here is derived from an EMBL/GenBank/DDBJ whole genome shotgun (WGS) entry which is preliminary data.</text>
</comment>
<name>A0A7Y9G7J4_9ACTN</name>
<organism evidence="2 3">
    <name type="scientific">Actinomadura citrea</name>
    <dbReference type="NCBI Taxonomy" id="46158"/>
    <lineage>
        <taxon>Bacteria</taxon>
        <taxon>Bacillati</taxon>
        <taxon>Actinomycetota</taxon>
        <taxon>Actinomycetes</taxon>
        <taxon>Streptosporangiales</taxon>
        <taxon>Thermomonosporaceae</taxon>
        <taxon>Actinomadura</taxon>
    </lineage>
</organism>